<accession>A0A4Z0F7U7</accession>
<reference evidence="4 5" key="1">
    <citation type="journal article" date="2019" name="ISME J.">
        <title>Candidatus Macondimonas diazotrophica, a novel gammaproteobacterial genus dominating crude-oil-contaminated coastal sediments.</title>
        <authorList>
            <person name="Karthikeyan S."/>
            <person name="Konstantinidis K."/>
        </authorList>
    </citation>
    <scope>NUCLEOTIDE SEQUENCE [LARGE SCALE GENOMIC DNA]</scope>
    <source>
        <strain evidence="4 5">KTK01</strain>
    </source>
</reference>
<dbReference type="InterPro" id="IPR050065">
    <property type="entry name" value="GlmU-like"/>
</dbReference>
<proteinExistence type="predicted"/>
<evidence type="ECO:0000313" key="5">
    <source>
        <dbReference type="Proteomes" id="UP000297890"/>
    </source>
</evidence>
<comment type="caution">
    <text evidence="4">The sequence shown here is derived from an EMBL/GenBank/DDBJ whole genome shotgun (WGS) entry which is preliminary data.</text>
</comment>
<dbReference type="AlphaFoldDB" id="A0A4Z0F7U7"/>
<dbReference type="SUPFAM" id="SSF53448">
    <property type="entry name" value="Nucleotide-diphospho-sugar transferases"/>
    <property type="match status" value="1"/>
</dbReference>
<dbReference type="NCBIfam" id="NF045761">
    <property type="entry name" value="NAMPUrTaseMurU"/>
    <property type="match status" value="1"/>
</dbReference>
<evidence type="ECO:0000256" key="2">
    <source>
        <dbReference type="ARBA" id="ARBA00022695"/>
    </source>
</evidence>
<dbReference type="PANTHER" id="PTHR43584">
    <property type="entry name" value="NUCLEOTIDYL TRANSFERASE"/>
    <property type="match status" value="1"/>
</dbReference>
<dbReference type="InterPro" id="IPR029044">
    <property type="entry name" value="Nucleotide-diphossugar_trans"/>
</dbReference>
<sequence>MKLMILAAGRGTRMRHLTDQLPKPMLPVGGKPLLFHHLERAAQAGLSEVVINLAYRGEAIRAAVGDGRAFGLEVRYSDEGLHALETGGGIARALPLLGPGPFTVINGDVWTDYPLGQDRLPDGDLAHLVLVDNPAHHPEGDFQLDASGRVQNEGADRLTFAGIGIYHPDLFEGAPSGAFALASLLRPAMAAGHVSGTRHTGAWVDVGTPERLAALDRALKDPKRC</sequence>
<dbReference type="GO" id="GO:0016779">
    <property type="term" value="F:nucleotidyltransferase activity"/>
    <property type="evidence" value="ECO:0007669"/>
    <property type="project" value="UniProtKB-KW"/>
</dbReference>
<dbReference type="OrthoDB" id="9788272at2"/>
<keyword evidence="5" id="KW-1185">Reference proteome</keyword>
<feature type="domain" description="Nucleotidyl transferase" evidence="3">
    <location>
        <begin position="4"/>
        <end position="115"/>
    </location>
</feature>
<evidence type="ECO:0000313" key="4">
    <source>
        <dbReference type="EMBL" id="TFZ82407.1"/>
    </source>
</evidence>
<dbReference type="PANTHER" id="PTHR43584:SF8">
    <property type="entry name" value="N-ACETYLMURAMATE ALPHA-1-PHOSPHATE URIDYLYLTRANSFERASE"/>
    <property type="match status" value="1"/>
</dbReference>
<dbReference type="Gene3D" id="3.90.550.10">
    <property type="entry name" value="Spore Coat Polysaccharide Biosynthesis Protein SpsA, Chain A"/>
    <property type="match status" value="1"/>
</dbReference>
<dbReference type="EMBL" id="SRIO01000009">
    <property type="protein sequence ID" value="TFZ82407.1"/>
    <property type="molecule type" value="Genomic_DNA"/>
</dbReference>
<dbReference type="InterPro" id="IPR005835">
    <property type="entry name" value="NTP_transferase_dom"/>
</dbReference>
<dbReference type="Pfam" id="PF00483">
    <property type="entry name" value="NTP_transferase"/>
    <property type="match status" value="1"/>
</dbReference>
<keyword evidence="1 4" id="KW-0808">Transferase</keyword>
<evidence type="ECO:0000259" key="3">
    <source>
        <dbReference type="Pfam" id="PF00483"/>
    </source>
</evidence>
<name>A0A4Z0F7U7_9GAMM</name>
<dbReference type="CDD" id="cd06422">
    <property type="entry name" value="NTP_transferase_like_1"/>
    <property type="match status" value="1"/>
</dbReference>
<organism evidence="4 5">
    <name type="scientific">Candidatus Macondimonas diazotrophica</name>
    <dbReference type="NCBI Taxonomy" id="2305248"/>
    <lineage>
        <taxon>Bacteria</taxon>
        <taxon>Pseudomonadati</taxon>
        <taxon>Pseudomonadota</taxon>
        <taxon>Gammaproteobacteria</taxon>
        <taxon>Chromatiales</taxon>
        <taxon>Ectothiorhodospiraceae</taxon>
        <taxon>Candidatus Macondimonas</taxon>
    </lineage>
</organism>
<gene>
    <name evidence="4" type="ORF">E4680_07955</name>
</gene>
<dbReference type="Proteomes" id="UP000297890">
    <property type="component" value="Unassembled WGS sequence"/>
</dbReference>
<dbReference type="InterPro" id="IPR054790">
    <property type="entry name" value="MurU"/>
</dbReference>
<dbReference type="RefSeq" id="WP_135281882.1">
    <property type="nucleotide sequence ID" value="NZ_SRIO01000009.1"/>
</dbReference>
<evidence type="ECO:0000256" key="1">
    <source>
        <dbReference type="ARBA" id="ARBA00022679"/>
    </source>
</evidence>
<keyword evidence="2" id="KW-0548">Nucleotidyltransferase</keyword>
<protein>
    <submittedName>
        <fullName evidence="4">Nucleotidyltransferase family protein</fullName>
    </submittedName>
</protein>